<name>A0A5C6AM10_9BACT</name>
<organism evidence="2 3">
    <name type="scientific">Botrimarina colliarenosi</name>
    <dbReference type="NCBI Taxonomy" id="2528001"/>
    <lineage>
        <taxon>Bacteria</taxon>
        <taxon>Pseudomonadati</taxon>
        <taxon>Planctomycetota</taxon>
        <taxon>Planctomycetia</taxon>
        <taxon>Pirellulales</taxon>
        <taxon>Lacipirellulaceae</taxon>
        <taxon>Botrimarina</taxon>
    </lineage>
</organism>
<keyword evidence="3" id="KW-1185">Reference proteome</keyword>
<sequence precursor="true">MSRPLLLSAALLALVPASSAVGATLVGDTVEIWSHAQLNDSESLRDTVAVVDPGVEYTATITSDIYDLDFGPTSITLTTKSPWYSPWFNSGFDPTAQLYRDLDFVGEPDRKIVGVEVEWTGSITPEDNAPLGYPAFSAAAVSWTEDSVRLKTGPYSFAEGSTVTIHLLTAVPEPGAACLALGGVAIAATRRRSRR</sequence>
<proteinExistence type="predicted"/>
<gene>
    <name evidence="2" type="ORF">Pla108_14590</name>
</gene>
<evidence type="ECO:0000313" key="2">
    <source>
        <dbReference type="EMBL" id="TWU00507.1"/>
    </source>
</evidence>
<dbReference type="EMBL" id="SJPR01000001">
    <property type="protein sequence ID" value="TWU00507.1"/>
    <property type="molecule type" value="Genomic_DNA"/>
</dbReference>
<accession>A0A5C6AM10</accession>
<dbReference type="AlphaFoldDB" id="A0A5C6AM10"/>
<comment type="caution">
    <text evidence="2">The sequence shown here is derived from an EMBL/GenBank/DDBJ whole genome shotgun (WGS) entry which is preliminary data.</text>
</comment>
<reference evidence="2 3" key="1">
    <citation type="submission" date="2019-02" db="EMBL/GenBank/DDBJ databases">
        <title>Deep-cultivation of Planctomycetes and their phenomic and genomic characterization uncovers novel biology.</title>
        <authorList>
            <person name="Wiegand S."/>
            <person name="Jogler M."/>
            <person name="Boedeker C."/>
            <person name="Pinto D."/>
            <person name="Vollmers J."/>
            <person name="Rivas-Marin E."/>
            <person name="Kohn T."/>
            <person name="Peeters S.H."/>
            <person name="Heuer A."/>
            <person name="Rast P."/>
            <person name="Oberbeckmann S."/>
            <person name="Bunk B."/>
            <person name="Jeske O."/>
            <person name="Meyerdierks A."/>
            <person name="Storesund J.E."/>
            <person name="Kallscheuer N."/>
            <person name="Luecker S."/>
            <person name="Lage O.M."/>
            <person name="Pohl T."/>
            <person name="Merkel B.J."/>
            <person name="Hornburger P."/>
            <person name="Mueller R.-W."/>
            <person name="Bruemmer F."/>
            <person name="Labrenz M."/>
            <person name="Spormann A.M."/>
            <person name="Op Den Camp H."/>
            <person name="Overmann J."/>
            <person name="Amann R."/>
            <person name="Jetten M.S.M."/>
            <person name="Mascher T."/>
            <person name="Medema M.H."/>
            <person name="Devos D.P."/>
            <person name="Kaster A.-K."/>
            <person name="Ovreas L."/>
            <person name="Rohde M."/>
            <person name="Galperin M.Y."/>
            <person name="Jogler C."/>
        </authorList>
    </citation>
    <scope>NUCLEOTIDE SEQUENCE [LARGE SCALE GENOMIC DNA]</scope>
    <source>
        <strain evidence="2 3">Pla108</strain>
    </source>
</reference>
<evidence type="ECO:0000256" key="1">
    <source>
        <dbReference type="SAM" id="SignalP"/>
    </source>
</evidence>
<keyword evidence="1" id="KW-0732">Signal</keyword>
<evidence type="ECO:0000313" key="3">
    <source>
        <dbReference type="Proteomes" id="UP000317421"/>
    </source>
</evidence>
<feature type="signal peptide" evidence="1">
    <location>
        <begin position="1"/>
        <end position="22"/>
    </location>
</feature>
<dbReference type="RefSeq" id="WP_146444171.1">
    <property type="nucleotide sequence ID" value="NZ_SJPR01000001.1"/>
</dbReference>
<protein>
    <recommendedName>
        <fullName evidence="4">PEP-CTERM protein-sorting domain-containing protein</fullName>
    </recommendedName>
</protein>
<feature type="chain" id="PRO_5023064502" description="PEP-CTERM protein-sorting domain-containing protein" evidence="1">
    <location>
        <begin position="23"/>
        <end position="195"/>
    </location>
</feature>
<dbReference type="Proteomes" id="UP000317421">
    <property type="component" value="Unassembled WGS sequence"/>
</dbReference>
<dbReference type="OrthoDB" id="9861902at2"/>
<evidence type="ECO:0008006" key="4">
    <source>
        <dbReference type="Google" id="ProtNLM"/>
    </source>
</evidence>